<proteinExistence type="predicted"/>
<organism evidence="1">
    <name type="scientific">virus sp. ctiha2</name>
    <dbReference type="NCBI Taxonomy" id="2827299"/>
    <lineage>
        <taxon>Viruses</taxon>
    </lineage>
</organism>
<reference evidence="1" key="1">
    <citation type="journal article" date="2021" name="Proc. Natl. Acad. Sci. U.S.A.">
        <title>A Catalog of Tens of Thousands of Viruses from Human Metagenomes Reveals Hidden Associations with Chronic Diseases.</title>
        <authorList>
            <person name="Tisza M.J."/>
            <person name="Buck C.B."/>
        </authorList>
    </citation>
    <scope>NUCLEOTIDE SEQUENCE</scope>
    <source>
        <strain evidence="1">Ctiha2</strain>
    </source>
</reference>
<name>A0A8S5RGH6_9VIRU</name>
<sequence length="37" mass="4119">MIVYSVISSRIMSLIKPYVLQSVCIKQCKVFVTVGAN</sequence>
<dbReference type="EMBL" id="BK059104">
    <property type="protein sequence ID" value="DAE30471.1"/>
    <property type="molecule type" value="Genomic_DNA"/>
</dbReference>
<evidence type="ECO:0000313" key="1">
    <source>
        <dbReference type="EMBL" id="DAE30471.1"/>
    </source>
</evidence>
<accession>A0A8S5RGH6</accession>
<protein>
    <submittedName>
        <fullName evidence="1">Uncharacterized protein</fullName>
    </submittedName>
</protein>